<evidence type="ECO:0000313" key="1">
    <source>
        <dbReference type="EMBL" id="KAG0487008.1"/>
    </source>
</evidence>
<dbReference type="Proteomes" id="UP000639772">
    <property type="component" value="Unassembled WGS sequence"/>
</dbReference>
<dbReference type="AlphaFoldDB" id="A0A835RIN1"/>
<proteinExistence type="predicted"/>
<gene>
    <name evidence="1" type="ORF">HPP92_009103</name>
</gene>
<sequence>MFSIETSLMTMYSDCGSLASSCFQIDVESSSSPRCRNLYLGSEPVEVGNVAREEIHAQVTLMKCRFMKLRSILAPLTPQRCWIQPGFGSCPGLGDFCRILHPKGSVFLQEGVIRLVLLGVGIVVANPCLARVVRGGGGLGVAIEWSARQAGLRRGLRLVVNQMQFGGPARPSEPAAAVSGGGAAQ</sequence>
<name>A0A835RIN1_VANPL</name>
<organism evidence="1 2">
    <name type="scientific">Vanilla planifolia</name>
    <name type="common">Vanilla</name>
    <dbReference type="NCBI Taxonomy" id="51239"/>
    <lineage>
        <taxon>Eukaryota</taxon>
        <taxon>Viridiplantae</taxon>
        <taxon>Streptophyta</taxon>
        <taxon>Embryophyta</taxon>
        <taxon>Tracheophyta</taxon>
        <taxon>Spermatophyta</taxon>
        <taxon>Magnoliopsida</taxon>
        <taxon>Liliopsida</taxon>
        <taxon>Asparagales</taxon>
        <taxon>Orchidaceae</taxon>
        <taxon>Vanilloideae</taxon>
        <taxon>Vanilleae</taxon>
        <taxon>Vanilla</taxon>
    </lineage>
</organism>
<reference evidence="1 2" key="1">
    <citation type="journal article" date="2020" name="Nat. Food">
        <title>A phased Vanilla planifolia genome enables genetic improvement of flavour and production.</title>
        <authorList>
            <person name="Hasing T."/>
            <person name="Tang H."/>
            <person name="Brym M."/>
            <person name="Khazi F."/>
            <person name="Huang T."/>
            <person name="Chambers A.H."/>
        </authorList>
    </citation>
    <scope>NUCLEOTIDE SEQUENCE [LARGE SCALE GENOMIC DNA]</scope>
    <source>
        <tissue evidence="1">Leaf</tissue>
    </source>
</reference>
<comment type="caution">
    <text evidence="1">The sequence shown here is derived from an EMBL/GenBank/DDBJ whole genome shotgun (WGS) entry which is preliminary data.</text>
</comment>
<evidence type="ECO:0000313" key="2">
    <source>
        <dbReference type="Proteomes" id="UP000639772"/>
    </source>
</evidence>
<dbReference type="EMBL" id="JADCNM010000004">
    <property type="protein sequence ID" value="KAG0487008.1"/>
    <property type="molecule type" value="Genomic_DNA"/>
</dbReference>
<protein>
    <submittedName>
        <fullName evidence="1">Uncharacterized protein</fullName>
    </submittedName>
</protein>
<accession>A0A835RIN1</accession>